<proteinExistence type="predicted"/>
<evidence type="ECO:0000313" key="1">
    <source>
        <dbReference type="EMBL" id="KAK6333297.1"/>
    </source>
</evidence>
<evidence type="ECO:0008006" key="3">
    <source>
        <dbReference type="Google" id="ProtNLM"/>
    </source>
</evidence>
<dbReference type="Gene3D" id="1.10.510.10">
    <property type="entry name" value="Transferase(Phosphotransferase) domain 1"/>
    <property type="match status" value="1"/>
</dbReference>
<dbReference type="PANTHER" id="PTHR37171:SF1">
    <property type="entry name" value="SERINE_THREONINE-PROTEIN KINASE YRZF-RELATED"/>
    <property type="match status" value="1"/>
</dbReference>
<evidence type="ECO:0000313" key="2">
    <source>
        <dbReference type="Proteomes" id="UP001313282"/>
    </source>
</evidence>
<sequence>MKRARILTTMRTTNPTHPREFLADITRWESIYDDIEKLLSPYLAIDFDDLDRALGTFEWGKEDLDFCHNEKDVVDFGAFAYEDTVVAILRICFQIHGKFKDHQATCNIGDPDRVFFIKGGNKPPKAEFMVEWKTPWGLRMTGDLVEEFNNNRDTPGNKLVKAISQIYGYISFNNLQFGALCNYEALYLLRRDGDLGLQVSPPFKYSDKGVRSPVAALTYICHHVAKTSSFYYSPIEQGPKGINILRIHDFDVKGSWDSGLKVPWDKMNLYLMGQGRKNVATVVSGEVRHQLASGFRYKKAAFFKVYDITTPQNLKAADKEILAYEKLKALQGKYIPKLYAAGVYHKTLKILVLEDCGETAHSGNLGPEFWKEAEEALLALHKFGAIHGDVKLDNFAISSSGVMLIDLGACRQGAPRDINSELEEFKALKNYETARKEEDEGEPEE</sequence>
<accession>A0AAN8MR97</accession>
<reference evidence="1 2" key="1">
    <citation type="submission" date="2019-10" db="EMBL/GenBank/DDBJ databases">
        <authorList>
            <person name="Palmer J.M."/>
        </authorList>
    </citation>
    <scope>NUCLEOTIDE SEQUENCE [LARGE SCALE GENOMIC DNA]</scope>
    <source>
        <strain evidence="1 2">TWF718</strain>
    </source>
</reference>
<dbReference type="EMBL" id="JAVHNR010000009">
    <property type="protein sequence ID" value="KAK6333297.1"/>
    <property type="molecule type" value="Genomic_DNA"/>
</dbReference>
<dbReference type="PANTHER" id="PTHR37171">
    <property type="entry name" value="SERINE/THREONINE-PROTEIN KINASE YRZF-RELATED"/>
    <property type="match status" value="1"/>
</dbReference>
<organism evidence="1 2">
    <name type="scientific">Orbilia javanica</name>
    <dbReference type="NCBI Taxonomy" id="47235"/>
    <lineage>
        <taxon>Eukaryota</taxon>
        <taxon>Fungi</taxon>
        <taxon>Dikarya</taxon>
        <taxon>Ascomycota</taxon>
        <taxon>Pezizomycotina</taxon>
        <taxon>Orbiliomycetes</taxon>
        <taxon>Orbiliales</taxon>
        <taxon>Orbiliaceae</taxon>
        <taxon>Orbilia</taxon>
    </lineage>
</organism>
<dbReference type="InterPro" id="IPR011009">
    <property type="entry name" value="Kinase-like_dom_sf"/>
</dbReference>
<dbReference type="AlphaFoldDB" id="A0AAN8MR97"/>
<gene>
    <name evidence="1" type="ORF">TWF718_011116</name>
</gene>
<name>A0AAN8MR97_9PEZI</name>
<comment type="caution">
    <text evidence="1">The sequence shown here is derived from an EMBL/GenBank/DDBJ whole genome shotgun (WGS) entry which is preliminary data.</text>
</comment>
<dbReference type="InterPro" id="IPR052396">
    <property type="entry name" value="Meiotic_Drive_Suppr_Kinase"/>
</dbReference>
<protein>
    <recommendedName>
        <fullName evidence="3">Protein kinase domain-containing protein</fullName>
    </recommendedName>
</protein>
<dbReference type="Proteomes" id="UP001313282">
    <property type="component" value="Unassembled WGS sequence"/>
</dbReference>
<dbReference type="SUPFAM" id="SSF56112">
    <property type="entry name" value="Protein kinase-like (PK-like)"/>
    <property type="match status" value="1"/>
</dbReference>
<keyword evidence="2" id="KW-1185">Reference proteome</keyword>